<sequence>MASADPATRWKYLYKALSKPGPFSDEDWVPGSETISALESSKVLVIGAGGLGCDILKNLALSGFKDIHVIDMDTIDISNLNRQFLFRQADIGKPKAEVAAAFVEKRVKGVKITPYVGKIQDKDEDYYMQFKLVVCGLDSIEARRWINSTLIGMVDFDNPESLKPLIDGGTEGFKGQARVILPTLSSCIECQLDMHAPRPAVPLCTIATIPRQPQHCIEWAHQIAWQEQRKDEPFDSDDMEHIGWVYQTALERAKQFNISGVTFQMAQGVVKNIIPAIASTNAVIAAATTSEALKIATSCNPYLENYMMYAGEDGVYTYTFEAEKKADCPVCGNLARKMTVDPDMTLEVFIETLGERPEAQLKKPSMRTEEKTLYQRFPPQLEEQTRPNLKRKLRELVQDGQEIAVSDPAYVIDFRYRLIFN</sequence>
<evidence type="ECO:0000256" key="10">
    <source>
        <dbReference type="RuleBase" id="RU368009"/>
    </source>
</evidence>
<dbReference type="InterPro" id="IPR035985">
    <property type="entry name" value="Ubiquitin-activating_enz"/>
</dbReference>
<evidence type="ECO:0000256" key="6">
    <source>
        <dbReference type="ARBA" id="ARBA00022786"/>
    </source>
</evidence>
<keyword evidence="7 10" id="KW-0067">ATP-binding</keyword>
<proteinExistence type="inferred from homology"/>
<comment type="function">
    <text evidence="10">Catalytic subunit of the dimeric E1 enzyme, which activates NEDD8.</text>
</comment>
<protein>
    <recommendedName>
        <fullName evidence="3 10">NEDD8-activating enzyme E1 catalytic subunit</fullName>
        <ecNumber evidence="8 10">6.2.1.64</ecNumber>
    </recommendedName>
</protein>
<dbReference type="GO" id="GO:0019781">
    <property type="term" value="F:NEDD8 activating enzyme activity"/>
    <property type="evidence" value="ECO:0007669"/>
    <property type="project" value="UniProtKB-UniRule"/>
</dbReference>
<dbReference type="GeneID" id="36525960"/>
<reference evidence="12 13" key="1">
    <citation type="submission" date="2017-12" db="EMBL/GenBank/DDBJ databases">
        <authorList>
            <consortium name="DOE Joint Genome Institute"/>
            <person name="Haridas S."/>
            <person name="Kjaerbolling I."/>
            <person name="Vesth T.C."/>
            <person name="Frisvad J.C."/>
            <person name="Nybo J.L."/>
            <person name="Theobald S."/>
            <person name="Kuo A."/>
            <person name="Bowyer P."/>
            <person name="Matsuda Y."/>
            <person name="Mondo S."/>
            <person name="Lyhne E.K."/>
            <person name="Kogle M.E."/>
            <person name="Clum A."/>
            <person name="Lipzen A."/>
            <person name="Salamov A."/>
            <person name="Ngan C.Y."/>
            <person name="Daum C."/>
            <person name="Chiniquy J."/>
            <person name="Barry K."/>
            <person name="LaButti K."/>
            <person name="Simmons B.A."/>
            <person name="Magnuson J.K."/>
            <person name="Mortensen U.H."/>
            <person name="Larsen T.O."/>
            <person name="Grigoriev I.V."/>
            <person name="Baker S.E."/>
            <person name="Andersen M.R."/>
            <person name="Nordberg H.P."/>
            <person name="Cantor M.N."/>
            <person name="Hua S.X."/>
        </authorList>
    </citation>
    <scope>NUCLEOTIDE SEQUENCE [LARGE SCALE GENOMIC DNA]</scope>
    <source>
        <strain evidence="12 13">CBS 102.13</strain>
    </source>
</reference>
<comment type="similarity">
    <text evidence="2 10">Belongs to the ubiquitin-activating E1 family. UBA3 subfamily.</text>
</comment>
<dbReference type="FunFam" id="1.10.10.520:FF:000001">
    <property type="entry name" value="NEDD8-activating enzyme E1 catalytic subunit"/>
    <property type="match status" value="1"/>
</dbReference>
<evidence type="ECO:0000313" key="13">
    <source>
        <dbReference type="Proteomes" id="UP000234585"/>
    </source>
</evidence>
<dbReference type="GO" id="GO:0005524">
    <property type="term" value="F:ATP binding"/>
    <property type="evidence" value="ECO:0007669"/>
    <property type="project" value="UniProtKB-UniRule"/>
</dbReference>
<keyword evidence="5 10" id="KW-0547">Nucleotide-binding</keyword>
<keyword evidence="6 10" id="KW-0833">Ubl conjugation pathway</keyword>
<dbReference type="InterPro" id="IPR014929">
    <property type="entry name" value="E2-binding"/>
</dbReference>
<keyword evidence="13" id="KW-1185">Reference proteome</keyword>
<dbReference type="GO" id="GO:0005737">
    <property type="term" value="C:cytoplasm"/>
    <property type="evidence" value="ECO:0007669"/>
    <property type="project" value="TreeGrafter"/>
</dbReference>
<dbReference type="CDD" id="cd01488">
    <property type="entry name" value="Uba3_RUB"/>
    <property type="match status" value="1"/>
</dbReference>
<dbReference type="OrthoDB" id="10255449at2759"/>
<dbReference type="InterPro" id="IPR000594">
    <property type="entry name" value="ThiF_NAD_FAD-bd"/>
</dbReference>
<dbReference type="GO" id="GO:0032991">
    <property type="term" value="C:protein-containing complex"/>
    <property type="evidence" value="ECO:0007669"/>
    <property type="project" value="UniProtKB-ARBA"/>
</dbReference>
<evidence type="ECO:0000256" key="8">
    <source>
        <dbReference type="ARBA" id="ARBA00023624"/>
    </source>
</evidence>
<dbReference type="InterPro" id="IPR023318">
    <property type="entry name" value="Ub_act_enz_dom_a_sf"/>
</dbReference>
<dbReference type="PANTHER" id="PTHR10953">
    <property type="entry name" value="UBIQUITIN-ACTIVATING ENZYME E1"/>
    <property type="match status" value="1"/>
</dbReference>
<dbReference type="FunFam" id="3.10.290.20:FF:000001">
    <property type="entry name" value="NEDD8-activating enzyme E1 catalytic subunit, variant"/>
    <property type="match status" value="1"/>
</dbReference>
<dbReference type="EMBL" id="KZ559140">
    <property type="protein sequence ID" value="PLB37815.1"/>
    <property type="molecule type" value="Genomic_DNA"/>
</dbReference>
<dbReference type="EC" id="6.2.1.64" evidence="8 10"/>
<dbReference type="FunFam" id="3.50.50.80:FF:000002">
    <property type="entry name" value="SUMO-activating enzyme subunit 2"/>
    <property type="match status" value="1"/>
</dbReference>
<accession>A0A2I2FB05</accession>
<evidence type="ECO:0000256" key="4">
    <source>
        <dbReference type="ARBA" id="ARBA00022598"/>
    </source>
</evidence>
<dbReference type="SUPFAM" id="SSF69572">
    <property type="entry name" value="Activating enzymes of the ubiquitin-like proteins"/>
    <property type="match status" value="1"/>
</dbReference>
<dbReference type="AlphaFoldDB" id="A0A2I2FB05"/>
<evidence type="ECO:0000256" key="7">
    <source>
        <dbReference type="ARBA" id="ARBA00022840"/>
    </source>
</evidence>
<dbReference type="UniPathway" id="UPA00885"/>
<dbReference type="Pfam" id="PF00899">
    <property type="entry name" value="ThiF"/>
    <property type="match status" value="1"/>
</dbReference>
<dbReference type="Gene3D" id="3.10.290.20">
    <property type="entry name" value="Ubiquitin-like 2 activating enzyme e1b. Chain: B, domain 3"/>
    <property type="match status" value="1"/>
</dbReference>
<organism evidence="12 13">
    <name type="scientific">Aspergillus candidus</name>
    <dbReference type="NCBI Taxonomy" id="41067"/>
    <lineage>
        <taxon>Eukaryota</taxon>
        <taxon>Fungi</taxon>
        <taxon>Dikarya</taxon>
        <taxon>Ascomycota</taxon>
        <taxon>Pezizomycotina</taxon>
        <taxon>Eurotiomycetes</taxon>
        <taxon>Eurotiomycetidae</taxon>
        <taxon>Eurotiales</taxon>
        <taxon>Aspergillaceae</taxon>
        <taxon>Aspergillus</taxon>
        <taxon>Aspergillus subgen. Circumdati</taxon>
    </lineage>
</organism>
<comment type="pathway">
    <text evidence="1 10">Protein modification; protein neddylation.</text>
</comment>
<gene>
    <name evidence="12" type="ORF">BDW47DRAFT_34830</name>
</gene>
<evidence type="ECO:0000259" key="11">
    <source>
        <dbReference type="SMART" id="SM01181"/>
    </source>
</evidence>
<evidence type="ECO:0000256" key="2">
    <source>
        <dbReference type="ARBA" id="ARBA00006310"/>
    </source>
</evidence>
<evidence type="ECO:0000256" key="1">
    <source>
        <dbReference type="ARBA" id="ARBA00005032"/>
    </source>
</evidence>
<dbReference type="SMART" id="SM01181">
    <property type="entry name" value="E2_bind"/>
    <property type="match status" value="1"/>
</dbReference>
<evidence type="ECO:0000313" key="12">
    <source>
        <dbReference type="EMBL" id="PLB37815.1"/>
    </source>
</evidence>
<comment type="catalytic activity">
    <reaction evidence="9 10">
        <text>ATP + [NEDD8 protein] + [E1 NEDD8-activating enzyme]-L-cysteine = AMP + diphosphate + [E1 NEDD8-activating enzyme]-S-[NEDD8 protein]-yl-L-cysteine.</text>
        <dbReference type="EC" id="6.2.1.64"/>
    </reaction>
</comment>
<dbReference type="Pfam" id="PF08825">
    <property type="entry name" value="E2_bind"/>
    <property type="match status" value="1"/>
</dbReference>
<keyword evidence="4 10" id="KW-0436">Ligase</keyword>
<name>A0A2I2FB05_ASPCN</name>
<dbReference type="InterPro" id="IPR045886">
    <property type="entry name" value="ThiF/MoeB/HesA"/>
</dbReference>
<dbReference type="Proteomes" id="UP000234585">
    <property type="component" value="Unassembled WGS sequence"/>
</dbReference>
<dbReference type="GO" id="GO:0045116">
    <property type="term" value="P:protein neddylation"/>
    <property type="evidence" value="ECO:0007669"/>
    <property type="project" value="UniProtKB-UniRule"/>
</dbReference>
<dbReference type="RefSeq" id="XP_024671827.1">
    <property type="nucleotide sequence ID" value="XM_024818800.1"/>
</dbReference>
<dbReference type="Gene3D" id="3.40.50.720">
    <property type="entry name" value="NAD(P)-binding Rossmann-like Domain"/>
    <property type="match status" value="1"/>
</dbReference>
<dbReference type="PANTHER" id="PTHR10953:SF6">
    <property type="entry name" value="NEDD8-ACTIVATING ENZYME E1 CATALYTIC SUBUNIT"/>
    <property type="match status" value="1"/>
</dbReference>
<feature type="domain" description="E2 binding" evidence="11">
    <location>
        <begin position="338"/>
        <end position="421"/>
    </location>
</feature>
<dbReference type="InterPro" id="IPR030468">
    <property type="entry name" value="Uba3_N"/>
</dbReference>
<dbReference type="STRING" id="41067.A0A2I2FB05"/>
<evidence type="ECO:0000256" key="9">
    <source>
        <dbReference type="ARBA" id="ARBA00024626"/>
    </source>
</evidence>
<evidence type="ECO:0000256" key="3">
    <source>
        <dbReference type="ARBA" id="ARBA00015203"/>
    </source>
</evidence>
<dbReference type="GO" id="GO:0005634">
    <property type="term" value="C:nucleus"/>
    <property type="evidence" value="ECO:0007669"/>
    <property type="project" value="TreeGrafter"/>
</dbReference>
<dbReference type="Gene3D" id="1.10.10.520">
    <property type="entry name" value="Ubiquitin activating enzymes (Uba3). Chain: B, domain 2"/>
    <property type="match status" value="1"/>
</dbReference>
<evidence type="ECO:0000256" key="5">
    <source>
        <dbReference type="ARBA" id="ARBA00022741"/>
    </source>
</evidence>